<feature type="transmembrane region" description="Helical" evidence="1">
    <location>
        <begin position="84"/>
        <end position="106"/>
    </location>
</feature>
<protein>
    <submittedName>
        <fullName evidence="2">Uncharacterized protein</fullName>
    </submittedName>
</protein>
<dbReference type="EMBL" id="JAAXKZ010000057">
    <property type="protein sequence ID" value="NMH93082.1"/>
    <property type="molecule type" value="Genomic_DNA"/>
</dbReference>
<proteinExistence type="predicted"/>
<dbReference type="AlphaFoldDB" id="A0A848DK64"/>
<keyword evidence="1" id="KW-0472">Membrane</keyword>
<feature type="transmembrane region" description="Helical" evidence="1">
    <location>
        <begin position="138"/>
        <end position="163"/>
    </location>
</feature>
<dbReference type="Proteomes" id="UP000586918">
    <property type="component" value="Unassembled WGS sequence"/>
</dbReference>
<gene>
    <name evidence="2" type="ORF">HF519_16170</name>
</gene>
<evidence type="ECO:0000256" key="1">
    <source>
        <dbReference type="SAM" id="Phobius"/>
    </source>
</evidence>
<name>A0A848DK64_9PSEU</name>
<evidence type="ECO:0000313" key="3">
    <source>
        <dbReference type="Proteomes" id="UP000586918"/>
    </source>
</evidence>
<keyword evidence="1" id="KW-1133">Transmembrane helix</keyword>
<sequence>MPAELMSAAIRAAGRAPYRAWPGALARVWMRFISDAPEFTWSGTAIILASSTIIGAPAGLVVVARRQGRRGAGLLRALGGSSMILLGVGGGMVILPTLLLGVLAVARTDWPRWARGPCGLLAPAPVAALLLDTGRLGLLHIVAALMGYLALVGAMILIVRIGFAPERRPLVRPQPRPDTSS</sequence>
<accession>A0A848DK64</accession>
<keyword evidence="1" id="KW-0812">Transmembrane</keyword>
<keyword evidence="3" id="KW-1185">Reference proteome</keyword>
<evidence type="ECO:0000313" key="2">
    <source>
        <dbReference type="EMBL" id="NMH93082.1"/>
    </source>
</evidence>
<organism evidence="2 3">
    <name type="scientific">Pseudonocardia bannensis</name>
    <dbReference type="NCBI Taxonomy" id="630973"/>
    <lineage>
        <taxon>Bacteria</taxon>
        <taxon>Bacillati</taxon>
        <taxon>Actinomycetota</taxon>
        <taxon>Actinomycetes</taxon>
        <taxon>Pseudonocardiales</taxon>
        <taxon>Pseudonocardiaceae</taxon>
        <taxon>Pseudonocardia</taxon>
    </lineage>
</organism>
<dbReference type="RefSeq" id="WP_169413786.1">
    <property type="nucleotide sequence ID" value="NZ_JAAXKZ010000057.1"/>
</dbReference>
<reference evidence="2 3" key="1">
    <citation type="submission" date="2020-04" db="EMBL/GenBank/DDBJ databases">
        <authorList>
            <person name="Klaysubun C."/>
            <person name="Duangmal K."/>
            <person name="Lipun K."/>
        </authorList>
    </citation>
    <scope>NUCLEOTIDE SEQUENCE [LARGE SCALE GENOMIC DNA]</scope>
    <source>
        <strain evidence="2 3">DSM 45300</strain>
    </source>
</reference>
<feature type="transmembrane region" description="Helical" evidence="1">
    <location>
        <begin position="39"/>
        <end position="63"/>
    </location>
</feature>
<comment type="caution">
    <text evidence="2">The sequence shown here is derived from an EMBL/GenBank/DDBJ whole genome shotgun (WGS) entry which is preliminary data.</text>
</comment>